<gene>
    <name evidence="2" type="ORF">F383_23375</name>
</gene>
<name>A0A0B0P1M1_GOSAR</name>
<feature type="transmembrane region" description="Helical" evidence="1">
    <location>
        <begin position="39"/>
        <end position="63"/>
    </location>
</feature>
<dbReference type="Proteomes" id="UP000032142">
    <property type="component" value="Unassembled WGS sequence"/>
</dbReference>
<keyword evidence="1" id="KW-0472">Membrane</keyword>
<evidence type="ECO:0000256" key="1">
    <source>
        <dbReference type="SAM" id="Phobius"/>
    </source>
</evidence>
<keyword evidence="3" id="KW-1185">Reference proteome</keyword>
<dbReference type="EMBL" id="KN407836">
    <property type="protein sequence ID" value="KHG17241.1"/>
    <property type="molecule type" value="Genomic_DNA"/>
</dbReference>
<reference evidence="3" key="1">
    <citation type="submission" date="2014-09" db="EMBL/GenBank/DDBJ databases">
        <authorList>
            <person name="Mudge J."/>
            <person name="Ramaraj T."/>
            <person name="Lindquist I.E."/>
            <person name="Bharti A.K."/>
            <person name="Sundararajan A."/>
            <person name="Cameron C.T."/>
            <person name="Woodward J.E."/>
            <person name="May G.D."/>
            <person name="Brubaker C."/>
            <person name="Broadhvest J."/>
            <person name="Wilkins T.A."/>
        </authorList>
    </citation>
    <scope>NUCLEOTIDE SEQUENCE</scope>
    <source>
        <strain evidence="3">cv. AKA8401</strain>
    </source>
</reference>
<organism evidence="2 3">
    <name type="scientific">Gossypium arboreum</name>
    <name type="common">Tree cotton</name>
    <name type="synonym">Gossypium nanking</name>
    <dbReference type="NCBI Taxonomy" id="29729"/>
    <lineage>
        <taxon>Eukaryota</taxon>
        <taxon>Viridiplantae</taxon>
        <taxon>Streptophyta</taxon>
        <taxon>Embryophyta</taxon>
        <taxon>Tracheophyta</taxon>
        <taxon>Spermatophyta</taxon>
        <taxon>Magnoliopsida</taxon>
        <taxon>eudicotyledons</taxon>
        <taxon>Gunneridae</taxon>
        <taxon>Pentapetalae</taxon>
        <taxon>rosids</taxon>
        <taxon>malvids</taxon>
        <taxon>Malvales</taxon>
        <taxon>Malvaceae</taxon>
        <taxon>Malvoideae</taxon>
        <taxon>Gossypium</taxon>
    </lineage>
</organism>
<keyword evidence="1" id="KW-0812">Transmembrane</keyword>
<evidence type="ECO:0000313" key="3">
    <source>
        <dbReference type="Proteomes" id="UP000032142"/>
    </source>
</evidence>
<sequence>MHQPYYNSQCKTMSGTWHRNRDEYQLLSSKLKDPLKSEILITLSATIPGIVRFIFLKVACIGLD</sequence>
<protein>
    <submittedName>
        <fullName evidence="2">Uncharacterized protein</fullName>
    </submittedName>
</protein>
<evidence type="ECO:0000313" key="2">
    <source>
        <dbReference type="EMBL" id="KHG17241.1"/>
    </source>
</evidence>
<accession>A0A0B0P1M1</accession>
<proteinExistence type="predicted"/>
<keyword evidence="1" id="KW-1133">Transmembrane helix</keyword>
<dbReference type="AlphaFoldDB" id="A0A0B0P1M1"/>